<accession>A0A1Z9YV92</accession>
<feature type="region of interest" description="Disordered" evidence="1">
    <location>
        <begin position="1"/>
        <end position="27"/>
    </location>
</feature>
<reference evidence="2 3" key="1">
    <citation type="submission" date="2017-05" db="EMBL/GenBank/DDBJ databases">
        <title>Acinetobacter populi ANC 5415 (= PBJ7), whole genome shotgun sequencing project.</title>
        <authorList>
            <person name="Nemec A."/>
            <person name="Radolfova-Krizova L."/>
        </authorList>
    </citation>
    <scope>NUCLEOTIDE SEQUENCE [LARGE SCALE GENOMIC DNA]</scope>
    <source>
        <strain evidence="2 3">PBJ7</strain>
    </source>
</reference>
<dbReference type="Proteomes" id="UP000196536">
    <property type="component" value="Unassembled WGS sequence"/>
</dbReference>
<feature type="compositionally biased region" description="Polar residues" evidence="1">
    <location>
        <begin position="1"/>
        <end position="10"/>
    </location>
</feature>
<comment type="caution">
    <text evidence="2">The sequence shown here is derived from an EMBL/GenBank/DDBJ whole genome shotgun (WGS) entry which is preliminary data.</text>
</comment>
<dbReference type="OrthoDB" id="2664633at2"/>
<evidence type="ECO:0000313" key="2">
    <source>
        <dbReference type="EMBL" id="OUY06103.1"/>
    </source>
</evidence>
<sequence>MEQVKNNPQGKTPPRMPKMSDSKNNLYAEDGWVKRAQNVNGVEIHYVENTKTGQTIDFKFKD</sequence>
<proteinExistence type="predicted"/>
<gene>
    <name evidence="2" type="ORF">CAP51_14210</name>
</gene>
<evidence type="ECO:0000256" key="1">
    <source>
        <dbReference type="SAM" id="MobiDB-lite"/>
    </source>
</evidence>
<keyword evidence="3" id="KW-1185">Reference proteome</keyword>
<dbReference type="EMBL" id="NEXX01000006">
    <property type="protein sequence ID" value="OUY06103.1"/>
    <property type="molecule type" value="Genomic_DNA"/>
</dbReference>
<name>A0A1Z9YV92_9GAMM</name>
<evidence type="ECO:0000313" key="3">
    <source>
        <dbReference type="Proteomes" id="UP000196536"/>
    </source>
</evidence>
<dbReference type="AlphaFoldDB" id="A0A1Z9YV92"/>
<organism evidence="2 3">
    <name type="scientific">Acinetobacter populi</name>
    <dbReference type="NCBI Taxonomy" id="1582270"/>
    <lineage>
        <taxon>Bacteria</taxon>
        <taxon>Pseudomonadati</taxon>
        <taxon>Pseudomonadota</taxon>
        <taxon>Gammaproteobacteria</taxon>
        <taxon>Moraxellales</taxon>
        <taxon>Moraxellaceae</taxon>
        <taxon>Acinetobacter</taxon>
    </lineage>
</organism>
<protein>
    <submittedName>
        <fullName evidence="2">MafB</fullName>
    </submittedName>
</protein>